<organism evidence="2 3">
    <name type="scientific">Sphingomonas trueperi</name>
    <dbReference type="NCBI Taxonomy" id="53317"/>
    <lineage>
        <taxon>Bacteria</taxon>
        <taxon>Pseudomonadati</taxon>
        <taxon>Pseudomonadota</taxon>
        <taxon>Alphaproteobacteria</taxon>
        <taxon>Sphingomonadales</taxon>
        <taxon>Sphingomonadaceae</taxon>
        <taxon>Sphingomonas</taxon>
    </lineage>
</organism>
<proteinExistence type="predicted"/>
<keyword evidence="1" id="KW-1133">Transmembrane helix</keyword>
<dbReference type="AlphaFoldDB" id="A0A7X6BAC6"/>
<accession>A0A7X6BAC6</accession>
<gene>
    <name evidence="2" type="ORF">GGR89_000056</name>
</gene>
<feature type="transmembrane region" description="Helical" evidence="1">
    <location>
        <begin position="21"/>
        <end position="41"/>
    </location>
</feature>
<keyword evidence="1" id="KW-0472">Membrane</keyword>
<keyword evidence="1" id="KW-0812">Transmembrane</keyword>
<reference evidence="2 3" key="1">
    <citation type="submission" date="2020-03" db="EMBL/GenBank/DDBJ databases">
        <title>Genomic Encyclopedia of Type Strains, Phase IV (KMG-IV): sequencing the most valuable type-strain genomes for metagenomic binning, comparative biology and taxonomic classification.</title>
        <authorList>
            <person name="Goeker M."/>
        </authorList>
    </citation>
    <scope>NUCLEOTIDE SEQUENCE [LARGE SCALE GENOMIC DNA]</scope>
    <source>
        <strain evidence="2 3">DSM 7225</strain>
    </source>
</reference>
<keyword evidence="3" id="KW-1185">Reference proteome</keyword>
<dbReference type="Proteomes" id="UP000531251">
    <property type="component" value="Unassembled WGS sequence"/>
</dbReference>
<name>A0A7X6BAC6_9SPHN</name>
<comment type="caution">
    <text evidence="2">The sequence shown here is derived from an EMBL/GenBank/DDBJ whole genome shotgun (WGS) entry which is preliminary data.</text>
</comment>
<evidence type="ECO:0000313" key="2">
    <source>
        <dbReference type="EMBL" id="NJB95764.1"/>
    </source>
</evidence>
<protein>
    <submittedName>
        <fullName evidence="2">Uncharacterized protein</fullName>
    </submittedName>
</protein>
<evidence type="ECO:0000313" key="3">
    <source>
        <dbReference type="Proteomes" id="UP000531251"/>
    </source>
</evidence>
<dbReference type="EMBL" id="JAATJB010000001">
    <property type="protein sequence ID" value="NJB95764.1"/>
    <property type="molecule type" value="Genomic_DNA"/>
</dbReference>
<dbReference type="RefSeq" id="WP_277600101.1">
    <property type="nucleotide sequence ID" value="NZ_BAAADY010000022.1"/>
</dbReference>
<sequence>MNKIDHSKLSLKTRVGFCGNVVREEVGGVACLAVFLGVVVAN</sequence>
<evidence type="ECO:0000256" key="1">
    <source>
        <dbReference type="SAM" id="Phobius"/>
    </source>
</evidence>